<dbReference type="AlphaFoldDB" id="A0A9P0NMT8"/>
<keyword evidence="1" id="KW-0472">Membrane</keyword>
<keyword evidence="1" id="KW-1133">Transmembrane helix</keyword>
<evidence type="ECO:0000256" key="1">
    <source>
        <dbReference type="SAM" id="Phobius"/>
    </source>
</evidence>
<dbReference type="EMBL" id="OU899035">
    <property type="protein sequence ID" value="CAH1726328.1"/>
    <property type="molecule type" value="Genomic_DNA"/>
</dbReference>
<proteinExistence type="predicted"/>
<evidence type="ECO:0000313" key="2">
    <source>
        <dbReference type="EMBL" id="CAH1726328.1"/>
    </source>
</evidence>
<keyword evidence="1" id="KW-0812">Transmembrane</keyword>
<feature type="transmembrane region" description="Helical" evidence="1">
    <location>
        <begin position="85"/>
        <end position="105"/>
    </location>
</feature>
<reference evidence="2" key="1">
    <citation type="submission" date="2022-02" db="EMBL/GenBank/DDBJ databases">
        <authorList>
            <person name="King R."/>
        </authorList>
    </citation>
    <scope>NUCLEOTIDE SEQUENCE</scope>
</reference>
<name>A0A9P0NMT8_APHGO</name>
<sequence>MDDLDGTRRTTSTIVLYNNNINKILLFVAVRFATQHAANTPHETCKSERGRTLRANTTERYGLGRDSRLTELKTRHKVTADRPGAAVVVIVVVVVVVVAVADSLARTRTRHTNRNTLYRWLRSVDGNRRTTTLPARPTVPSPFIVYAGHCASRARPSRHVLFRRRTHRRPPPPSAETLKRCGGRRRRRHYYCCFFGRLCM</sequence>
<dbReference type="Proteomes" id="UP001154329">
    <property type="component" value="Chromosome 2"/>
</dbReference>
<evidence type="ECO:0000313" key="3">
    <source>
        <dbReference type="Proteomes" id="UP001154329"/>
    </source>
</evidence>
<organism evidence="2 3">
    <name type="scientific">Aphis gossypii</name>
    <name type="common">Cotton aphid</name>
    <dbReference type="NCBI Taxonomy" id="80765"/>
    <lineage>
        <taxon>Eukaryota</taxon>
        <taxon>Metazoa</taxon>
        <taxon>Ecdysozoa</taxon>
        <taxon>Arthropoda</taxon>
        <taxon>Hexapoda</taxon>
        <taxon>Insecta</taxon>
        <taxon>Pterygota</taxon>
        <taxon>Neoptera</taxon>
        <taxon>Paraneoptera</taxon>
        <taxon>Hemiptera</taxon>
        <taxon>Sternorrhyncha</taxon>
        <taxon>Aphidomorpha</taxon>
        <taxon>Aphidoidea</taxon>
        <taxon>Aphididae</taxon>
        <taxon>Aphidini</taxon>
        <taxon>Aphis</taxon>
        <taxon>Aphis</taxon>
    </lineage>
</organism>
<keyword evidence="3" id="KW-1185">Reference proteome</keyword>
<protein>
    <submittedName>
        <fullName evidence="2">Uncharacterized protein</fullName>
    </submittedName>
</protein>
<accession>A0A9P0NMT8</accession>
<reference evidence="2" key="2">
    <citation type="submission" date="2022-10" db="EMBL/GenBank/DDBJ databases">
        <authorList>
            <consortium name="ENA_rothamsted_submissions"/>
            <consortium name="culmorum"/>
            <person name="King R."/>
        </authorList>
    </citation>
    <scope>NUCLEOTIDE SEQUENCE</scope>
</reference>
<gene>
    <name evidence="2" type="ORF">APHIGO_LOCUS7240</name>
</gene>